<dbReference type="Pfam" id="PF01925">
    <property type="entry name" value="TauE"/>
    <property type="match status" value="1"/>
</dbReference>
<proteinExistence type="inferred from homology"/>
<dbReference type="InterPro" id="IPR051598">
    <property type="entry name" value="TSUP/Inactive_protease-like"/>
</dbReference>
<reference evidence="7 8" key="1">
    <citation type="submission" date="2016-12" db="EMBL/GenBank/DDBJ databases">
        <title>Candidatus Reconcilibacillus cellulovorans genome.</title>
        <authorList>
            <person name="Kolinko S."/>
            <person name="Wu Y.-W."/>
            <person name="Tachea F."/>
            <person name="Denzel E."/>
            <person name="Hiras J."/>
            <person name="Baecker N."/>
            <person name="Chan L.J."/>
            <person name="Eichorst S.A."/>
            <person name="Frey D."/>
            <person name="Adams P.D."/>
            <person name="Pray T."/>
            <person name="Tanjore D."/>
            <person name="Petzold C.J."/>
            <person name="Gladden J.M."/>
            <person name="Simmons B.A."/>
            <person name="Singer S.W."/>
        </authorList>
    </citation>
    <scope>NUCLEOTIDE SEQUENCE [LARGE SCALE GENOMIC DNA]</scope>
    <source>
        <strain evidence="7">JTherm</strain>
    </source>
</reference>
<dbReference type="EMBL" id="MOXJ01000024">
    <property type="protein sequence ID" value="PDO09904.1"/>
    <property type="molecule type" value="Genomic_DNA"/>
</dbReference>
<evidence type="ECO:0000256" key="3">
    <source>
        <dbReference type="ARBA" id="ARBA00022692"/>
    </source>
</evidence>
<dbReference type="PANTHER" id="PTHR43701">
    <property type="entry name" value="MEMBRANE TRANSPORTER PROTEIN MJ0441-RELATED"/>
    <property type="match status" value="1"/>
</dbReference>
<accession>A0A2A6DYR8</accession>
<sequence>MSWDWGTGVMGLAVGFLVGLTGVGGAALLTPVLVLIGIHPSVAVGTDLLYNSITKLFGMFQHARQRTVHWRLVGHFAMGSIPGAAVAILTLKLFNAYVHSQESLIKHALGVVLVVVALVTLAKPLLDRKFERLEAFQDRPVEHKKALTVSIGFALGFVVGLTSVGSGSLFALALIYLYRLKGSQIVGTDIAHAFFLVTAAALMHAEMGNVDYGLTLNLLAGSIPGVLAGSAVSARVPTGPLRAVVASIILLSGIKLLG</sequence>
<dbReference type="GO" id="GO:0005886">
    <property type="term" value="C:plasma membrane"/>
    <property type="evidence" value="ECO:0007669"/>
    <property type="project" value="UniProtKB-SubCell"/>
</dbReference>
<comment type="subcellular location">
    <subcellularLocation>
        <location evidence="6">Cell membrane</location>
        <topology evidence="6">Multi-pass membrane protein</topology>
    </subcellularLocation>
    <subcellularLocation>
        <location evidence="1">Membrane</location>
        <topology evidence="1">Multi-pass membrane protein</topology>
    </subcellularLocation>
</comment>
<keyword evidence="4 6" id="KW-1133">Transmembrane helix</keyword>
<evidence type="ECO:0000313" key="7">
    <source>
        <dbReference type="EMBL" id="PDO09904.1"/>
    </source>
</evidence>
<dbReference type="PANTHER" id="PTHR43701:SF2">
    <property type="entry name" value="MEMBRANE TRANSPORTER PROTEIN YJNA-RELATED"/>
    <property type="match status" value="1"/>
</dbReference>
<comment type="caution">
    <text evidence="7">The sequence shown here is derived from an EMBL/GenBank/DDBJ whole genome shotgun (WGS) entry which is preliminary data.</text>
</comment>
<feature type="transmembrane region" description="Helical" evidence="6">
    <location>
        <begin position="184"/>
        <end position="202"/>
    </location>
</feature>
<evidence type="ECO:0000256" key="2">
    <source>
        <dbReference type="ARBA" id="ARBA00009142"/>
    </source>
</evidence>
<evidence type="ECO:0000256" key="5">
    <source>
        <dbReference type="ARBA" id="ARBA00023136"/>
    </source>
</evidence>
<feature type="transmembrane region" description="Helical" evidence="6">
    <location>
        <begin position="72"/>
        <end position="98"/>
    </location>
</feature>
<feature type="transmembrane region" description="Helical" evidence="6">
    <location>
        <begin position="12"/>
        <end position="36"/>
    </location>
</feature>
<feature type="transmembrane region" description="Helical" evidence="6">
    <location>
        <begin position="147"/>
        <end position="178"/>
    </location>
</feature>
<keyword evidence="3 6" id="KW-0812">Transmembrane</keyword>
<keyword evidence="5 6" id="KW-0472">Membrane</keyword>
<dbReference type="AlphaFoldDB" id="A0A2A6DYR8"/>
<feature type="transmembrane region" description="Helical" evidence="6">
    <location>
        <begin position="104"/>
        <end position="126"/>
    </location>
</feature>
<gene>
    <name evidence="7" type="ORF">BLM47_10050</name>
</gene>
<evidence type="ECO:0000313" key="8">
    <source>
        <dbReference type="Proteomes" id="UP000243688"/>
    </source>
</evidence>
<comment type="similarity">
    <text evidence="2 6">Belongs to the 4-toluene sulfonate uptake permease (TSUP) (TC 2.A.102) family.</text>
</comment>
<dbReference type="Proteomes" id="UP000243688">
    <property type="component" value="Unassembled WGS sequence"/>
</dbReference>
<evidence type="ECO:0000256" key="1">
    <source>
        <dbReference type="ARBA" id="ARBA00004141"/>
    </source>
</evidence>
<keyword evidence="6" id="KW-1003">Cell membrane</keyword>
<name>A0A2A6DYR8_9BACL</name>
<dbReference type="InterPro" id="IPR002781">
    <property type="entry name" value="TM_pro_TauE-like"/>
</dbReference>
<evidence type="ECO:0000256" key="4">
    <source>
        <dbReference type="ARBA" id="ARBA00022989"/>
    </source>
</evidence>
<evidence type="ECO:0000256" key="6">
    <source>
        <dbReference type="RuleBase" id="RU363041"/>
    </source>
</evidence>
<feature type="transmembrane region" description="Helical" evidence="6">
    <location>
        <begin position="214"/>
        <end position="234"/>
    </location>
</feature>
<protein>
    <recommendedName>
        <fullName evidence="6">Probable membrane transporter protein</fullName>
    </recommendedName>
</protein>
<organism evidence="7 8">
    <name type="scientific">Candidatus Reconcilbacillus cellulovorans</name>
    <dbReference type="NCBI Taxonomy" id="1906605"/>
    <lineage>
        <taxon>Bacteria</taxon>
        <taxon>Bacillati</taxon>
        <taxon>Bacillota</taxon>
        <taxon>Bacilli</taxon>
        <taxon>Bacillales</taxon>
        <taxon>Paenibacillaceae</taxon>
        <taxon>Candidatus Reconcilbacillus</taxon>
    </lineage>
</organism>